<dbReference type="Gene3D" id="1.20.1530.10">
    <property type="entry name" value="Na+/H+ antiporter like domain"/>
    <property type="match status" value="1"/>
</dbReference>
<evidence type="ECO:0000256" key="5">
    <source>
        <dbReference type="ARBA" id="ARBA00023136"/>
    </source>
</evidence>
<proteinExistence type="inferred from homology"/>
<keyword evidence="6" id="KW-0406">Ion transport</keyword>
<dbReference type="HAMAP" id="MF_01844">
    <property type="entry name" value="NhaA"/>
    <property type="match status" value="1"/>
</dbReference>
<dbReference type="NCBIfam" id="TIGR00773">
    <property type="entry name" value="NhaA"/>
    <property type="match status" value="1"/>
</dbReference>
<feature type="transmembrane region" description="Helical" evidence="6">
    <location>
        <begin position="88"/>
        <end position="105"/>
    </location>
</feature>
<reference evidence="8 9" key="1">
    <citation type="submission" date="2022-10" db="EMBL/GenBank/DDBJ databases">
        <title>Sphingomonas sp.</title>
        <authorList>
            <person name="Jin C."/>
        </authorList>
    </citation>
    <scope>NUCLEOTIDE SEQUENCE [LARGE SCALE GENOMIC DNA]</scope>
    <source>
        <strain evidence="8 9">BN140010</strain>
    </source>
</reference>
<keyword evidence="9" id="KW-1185">Reference proteome</keyword>
<feature type="transmembrane region" description="Helical" evidence="6">
    <location>
        <begin position="117"/>
        <end position="135"/>
    </location>
</feature>
<evidence type="ECO:0000313" key="9">
    <source>
        <dbReference type="Proteomes" id="UP001526246"/>
    </source>
</evidence>
<name>A0ABT3JFR5_9SPHN</name>
<feature type="transmembrane region" description="Helical" evidence="6">
    <location>
        <begin position="204"/>
        <end position="227"/>
    </location>
</feature>
<evidence type="ECO:0000256" key="7">
    <source>
        <dbReference type="SAM" id="MobiDB-lite"/>
    </source>
</evidence>
<dbReference type="EMBL" id="JAPDOB010000002">
    <property type="protein sequence ID" value="MCW3797907.1"/>
    <property type="molecule type" value="Genomic_DNA"/>
</dbReference>
<comment type="subcellular location">
    <subcellularLocation>
        <location evidence="1">Cell inner membrane</location>
        <topology evidence="1">Multi-pass membrane protein</topology>
    </subcellularLocation>
    <subcellularLocation>
        <location evidence="6">Cell membrane</location>
        <topology evidence="6">Multi-pass membrane protein</topology>
    </subcellularLocation>
</comment>
<dbReference type="PANTHER" id="PTHR30341">
    <property type="entry name" value="SODIUM ION/PROTON ANTIPORTER NHAA-RELATED"/>
    <property type="match status" value="1"/>
</dbReference>
<keyword evidence="2 6" id="KW-1003">Cell membrane</keyword>
<feature type="transmembrane region" description="Helical" evidence="6">
    <location>
        <begin position="278"/>
        <end position="299"/>
    </location>
</feature>
<comment type="catalytic activity">
    <reaction evidence="6">
        <text>Na(+)(in) + 2 H(+)(out) = Na(+)(out) + 2 H(+)(in)</text>
        <dbReference type="Rhea" id="RHEA:29251"/>
        <dbReference type="ChEBI" id="CHEBI:15378"/>
        <dbReference type="ChEBI" id="CHEBI:29101"/>
    </reaction>
</comment>
<dbReference type="InterPro" id="IPR023171">
    <property type="entry name" value="Na/H_antiporter_dom_sf"/>
</dbReference>
<dbReference type="NCBIfam" id="NF007111">
    <property type="entry name" value="PRK09560.1"/>
    <property type="match status" value="1"/>
</dbReference>
<feature type="compositionally biased region" description="Acidic residues" evidence="7">
    <location>
        <begin position="379"/>
        <end position="394"/>
    </location>
</feature>
<comment type="caution">
    <text evidence="8">The sequence shown here is derived from an EMBL/GenBank/DDBJ whole genome shotgun (WGS) entry which is preliminary data.</text>
</comment>
<feature type="transmembrane region" description="Helical" evidence="6">
    <location>
        <begin position="144"/>
        <end position="165"/>
    </location>
</feature>
<evidence type="ECO:0000256" key="6">
    <source>
        <dbReference type="HAMAP-Rule" id="MF_01844"/>
    </source>
</evidence>
<keyword evidence="6" id="KW-0050">Antiport</keyword>
<keyword evidence="5 6" id="KW-0472">Membrane</keyword>
<evidence type="ECO:0000256" key="4">
    <source>
        <dbReference type="ARBA" id="ARBA00022989"/>
    </source>
</evidence>
<keyword evidence="6" id="KW-0739">Sodium transport</keyword>
<protein>
    <recommendedName>
        <fullName evidence="6">Na(+)/H(+) antiporter NhaA</fullName>
    </recommendedName>
    <alternativeName>
        <fullName evidence="6">Sodium/proton antiporter NhaA</fullName>
    </alternativeName>
</protein>
<dbReference type="Pfam" id="PF06965">
    <property type="entry name" value="Na_H_antiport_1"/>
    <property type="match status" value="1"/>
</dbReference>
<dbReference type="Proteomes" id="UP001526246">
    <property type="component" value="Unassembled WGS sequence"/>
</dbReference>
<organism evidence="8 9">
    <name type="scientific">Sphingomonas arvum</name>
    <dbReference type="NCBI Taxonomy" id="2992113"/>
    <lineage>
        <taxon>Bacteria</taxon>
        <taxon>Pseudomonadati</taxon>
        <taxon>Pseudomonadota</taxon>
        <taxon>Alphaproteobacteria</taxon>
        <taxon>Sphingomonadales</taxon>
        <taxon>Sphingomonadaceae</taxon>
        <taxon>Sphingomonas</taxon>
    </lineage>
</organism>
<feature type="transmembrane region" description="Helical" evidence="6">
    <location>
        <begin position="349"/>
        <end position="369"/>
    </location>
</feature>
<feature type="transmembrane region" description="Helical" evidence="6">
    <location>
        <begin position="314"/>
        <end position="337"/>
    </location>
</feature>
<keyword evidence="3 6" id="KW-0812">Transmembrane</keyword>
<sequence>MSAANASSGERNAGLLLMAAAAAALLVANSPFAHFYHDLLHAPLGPLTVHYWVADALMAVFFLLVGLEVKREWYDGQLASPEARRLPMIAAAAGMAVPALVYKVATGFDPVLRSGWAIPAATDIAFALGVLALIGRRAPASIKVLLVTIAIIDDIGAVAIIALFYTADLNVTALAASAVILAGMAALNMFGVRRLWPYLLAFPLLWFAVFQSGIHATIAGVLAALAIPLGKGEPRSPLKLLEHRIHPWVMFGIVPLFGFTSAGVTITSLSELVMPLPIGIALGLFLGKQIGVFGAVWLAHVSGLARKPEHLRWLHIYGAALLCGIGFTMSLFIGELAFADQILVDEAKIGTLAGSLLAGLIGYTVLVLTRPISETDLEREEAEEVFGEDADEDPTVCRDR</sequence>
<feature type="transmembrane region" description="Helical" evidence="6">
    <location>
        <begin position="247"/>
        <end position="266"/>
    </location>
</feature>
<feature type="region of interest" description="Disordered" evidence="7">
    <location>
        <begin position="379"/>
        <end position="400"/>
    </location>
</feature>
<evidence type="ECO:0000256" key="1">
    <source>
        <dbReference type="ARBA" id="ARBA00004429"/>
    </source>
</evidence>
<dbReference type="PANTHER" id="PTHR30341:SF0">
    <property type="entry name" value="NA(+)_H(+) ANTIPORTER NHAA"/>
    <property type="match status" value="1"/>
</dbReference>
<keyword evidence="6" id="KW-0915">Sodium</keyword>
<comment type="function">
    <text evidence="6">Na(+)/H(+) antiporter that extrudes sodium in exchange for external protons.</text>
</comment>
<gene>
    <name evidence="6 8" type="primary">nhaA</name>
    <name evidence="8" type="ORF">OMW55_08830</name>
</gene>
<accession>A0ABT3JFR5</accession>
<feature type="transmembrane region" description="Helical" evidence="6">
    <location>
        <begin position="171"/>
        <end position="192"/>
    </location>
</feature>
<dbReference type="RefSeq" id="WP_264882481.1">
    <property type="nucleotide sequence ID" value="NZ_JAPDOB010000002.1"/>
</dbReference>
<feature type="transmembrane region" description="Helical" evidence="6">
    <location>
        <begin position="49"/>
        <end position="67"/>
    </location>
</feature>
<comment type="similarity">
    <text evidence="6">Belongs to the NhaA Na(+)/H(+) (TC 2.A.33) antiporter family.</text>
</comment>
<keyword evidence="6" id="KW-0813">Transport</keyword>
<keyword evidence="4 6" id="KW-1133">Transmembrane helix</keyword>
<dbReference type="InterPro" id="IPR004670">
    <property type="entry name" value="NhaA"/>
</dbReference>
<evidence type="ECO:0000256" key="2">
    <source>
        <dbReference type="ARBA" id="ARBA00022475"/>
    </source>
</evidence>
<evidence type="ECO:0000313" key="8">
    <source>
        <dbReference type="EMBL" id="MCW3797907.1"/>
    </source>
</evidence>
<evidence type="ECO:0000256" key="3">
    <source>
        <dbReference type="ARBA" id="ARBA00022692"/>
    </source>
</evidence>